<evidence type="ECO:0000256" key="2">
    <source>
        <dbReference type="ARBA" id="ARBA00022737"/>
    </source>
</evidence>
<evidence type="ECO:0008006" key="6">
    <source>
        <dbReference type="Google" id="ProtNLM"/>
    </source>
</evidence>
<dbReference type="PROSITE" id="PS50294">
    <property type="entry name" value="WD_REPEATS_REGION"/>
    <property type="match status" value="1"/>
</dbReference>
<sequence>MNVATFEQPSTISLTPSRSLHAVKAPQRSISSSSKDYILHLSALGTTYAAAFSSPSNSISLLEKTSLQLVASFKAHTDAITCLRSSCSLAGSAGKSILLSSGKDGLVKAWDDRTQAINGPILQFNEKRAILGFDVSSDGVCLATGTELKGDEAHILFWDVRNADAPTHVNTSAHSDDITAVSFHPNTPDIVLTASTDGLLCTTDVRELDEDESGIQVGNWGCSVNSVGWTDVSEGLGSSTKASKHIWAHSDMQTVSLWSDELDLLNDFGDVRKPNIPGQWGSDYFIDATWLTGGSELVSSSSGLGLWMGSDSGDVALLGVQDMHTWNLECVLAGSHSDVVRCVLWDSENSVVLTGGEDSRLCSWSVSSISASGNGQRSAEGVDDMDVDVIRLKETKRWREETLGRRCDTFLTS</sequence>
<comment type="caution">
    <text evidence="4">The sequence shown here is derived from an EMBL/GenBank/DDBJ whole genome shotgun (WGS) entry which is preliminary data.</text>
</comment>
<reference evidence="4" key="1">
    <citation type="journal article" date="2020" name="Nat. Commun.">
        <title>Large-scale genome sequencing of mycorrhizal fungi provides insights into the early evolution of symbiotic traits.</title>
        <authorList>
            <person name="Miyauchi S."/>
            <person name="Kiss E."/>
            <person name="Kuo A."/>
            <person name="Drula E."/>
            <person name="Kohler A."/>
            <person name="Sanchez-Garcia M."/>
            <person name="Morin E."/>
            <person name="Andreopoulos B."/>
            <person name="Barry K.W."/>
            <person name="Bonito G."/>
            <person name="Buee M."/>
            <person name="Carver A."/>
            <person name="Chen C."/>
            <person name="Cichocki N."/>
            <person name="Clum A."/>
            <person name="Culley D."/>
            <person name="Crous P.W."/>
            <person name="Fauchery L."/>
            <person name="Girlanda M."/>
            <person name="Hayes R.D."/>
            <person name="Keri Z."/>
            <person name="LaButti K."/>
            <person name="Lipzen A."/>
            <person name="Lombard V."/>
            <person name="Magnuson J."/>
            <person name="Maillard F."/>
            <person name="Murat C."/>
            <person name="Nolan M."/>
            <person name="Ohm R.A."/>
            <person name="Pangilinan J."/>
            <person name="Pereira M.F."/>
            <person name="Perotto S."/>
            <person name="Peter M."/>
            <person name="Pfister S."/>
            <person name="Riley R."/>
            <person name="Sitrit Y."/>
            <person name="Stielow J.B."/>
            <person name="Szollosi G."/>
            <person name="Zifcakova L."/>
            <person name="Stursova M."/>
            <person name="Spatafora J.W."/>
            <person name="Tedersoo L."/>
            <person name="Vaario L.M."/>
            <person name="Yamada A."/>
            <person name="Yan M."/>
            <person name="Wang P."/>
            <person name="Xu J."/>
            <person name="Bruns T."/>
            <person name="Baldrian P."/>
            <person name="Vilgalys R."/>
            <person name="Dunand C."/>
            <person name="Henrissat B."/>
            <person name="Grigoriev I.V."/>
            <person name="Hibbett D."/>
            <person name="Nagy L.G."/>
            <person name="Martin F.M."/>
        </authorList>
    </citation>
    <scope>NUCLEOTIDE SEQUENCE</scope>
    <source>
        <strain evidence="4">UP504</strain>
    </source>
</reference>
<proteinExistence type="predicted"/>
<dbReference type="InterPro" id="IPR015943">
    <property type="entry name" value="WD40/YVTN_repeat-like_dom_sf"/>
</dbReference>
<dbReference type="OrthoDB" id="25131at2759"/>
<evidence type="ECO:0000256" key="1">
    <source>
        <dbReference type="ARBA" id="ARBA00022574"/>
    </source>
</evidence>
<dbReference type="SMART" id="SM00320">
    <property type="entry name" value="WD40"/>
    <property type="match status" value="3"/>
</dbReference>
<dbReference type="SUPFAM" id="SSF50978">
    <property type="entry name" value="WD40 repeat-like"/>
    <property type="match status" value="1"/>
</dbReference>
<dbReference type="Proteomes" id="UP000886523">
    <property type="component" value="Unassembled WGS sequence"/>
</dbReference>
<dbReference type="PANTHER" id="PTHR22889:SF0">
    <property type="entry name" value="WD REPEAT-CONTAINING PROTEIN 89"/>
    <property type="match status" value="1"/>
</dbReference>
<accession>A0A9P6AQ02</accession>
<keyword evidence="5" id="KW-1185">Reference proteome</keyword>
<protein>
    <recommendedName>
        <fullName evidence="6">WD40 repeat-like protein</fullName>
    </recommendedName>
</protein>
<dbReference type="InterPro" id="IPR036322">
    <property type="entry name" value="WD40_repeat_dom_sf"/>
</dbReference>
<dbReference type="AlphaFoldDB" id="A0A9P6AQ02"/>
<evidence type="ECO:0000313" key="4">
    <source>
        <dbReference type="EMBL" id="KAF9509855.1"/>
    </source>
</evidence>
<dbReference type="Gene3D" id="2.130.10.10">
    <property type="entry name" value="YVTN repeat-like/Quinoprotein amine dehydrogenase"/>
    <property type="match status" value="2"/>
</dbReference>
<keyword evidence="1 3" id="KW-0853">WD repeat</keyword>
<dbReference type="EMBL" id="MU129027">
    <property type="protein sequence ID" value="KAF9509855.1"/>
    <property type="molecule type" value="Genomic_DNA"/>
</dbReference>
<keyword evidence="2" id="KW-0677">Repeat</keyword>
<dbReference type="PROSITE" id="PS50082">
    <property type="entry name" value="WD_REPEATS_2"/>
    <property type="match status" value="1"/>
</dbReference>
<organism evidence="4 5">
    <name type="scientific">Hydnum rufescens UP504</name>
    <dbReference type="NCBI Taxonomy" id="1448309"/>
    <lineage>
        <taxon>Eukaryota</taxon>
        <taxon>Fungi</taxon>
        <taxon>Dikarya</taxon>
        <taxon>Basidiomycota</taxon>
        <taxon>Agaricomycotina</taxon>
        <taxon>Agaricomycetes</taxon>
        <taxon>Cantharellales</taxon>
        <taxon>Hydnaceae</taxon>
        <taxon>Hydnum</taxon>
    </lineage>
</organism>
<name>A0A9P6AQ02_9AGAM</name>
<evidence type="ECO:0000256" key="3">
    <source>
        <dbReference type="PROSITE-ProRule" id="PRU00221"/>
    </source>
</evidence>
<dbReference type="InterPro" id="IPR039328">
    <property type="entry name" value="WDR89"/>
</dbReference>
<gene>
    <name evidence="4" type="ORF">BS47DRAFT_1300911</name>
</gene>
<dbReference type="Pfam" id="PF00400">
    <property type="entry name" value="WD40"/>
    <property type="match status" value="3"/>
</dbReference>
<feature type="repeat" description="WD" evidence="3">
    <location>
        <begin position="333"/>
        <end position="368"/>
    </location>
</feature>
<evidence type="ECO:0000313" key="5">
    <source>
        <dbReference type="Proteomes" id="UP000886523"/>
    </source>
</evidence>
<dbReference type="InterPro" id="IPR001680">
    <property type="entry name" value="WD40_rpt"/>
</dbReference>
<dbReference type="PANTHER" id="PTHR22889">
    <property type="entry name" value="WD REPEAT-CONTAINING PROTEIN 89"/>
    <property type="match status" value="1"/>
</dbReference>